<gene>
    <name evidence="3" type="ordered locus">Isova_1100</name>
</gene>
<dbReference type="EMBL" id="CP002810">
    <property type="protein sequence ID" value="AEG43875.1"/>
    <property type="molecule type" value="Genomic_DNA"/>
</dbReference>
<protein>
    <submittedName>
        <fullName evidence="3">NADP oxidoreductase coenzyme F420-dependent</fullName>
    </submittedName>
</protein>
<organism evidence="4">
    <name type="scientific">Isoptericola variabilis (strain 225)</name>
    <dbReference type="NCBI Taxonomy" id="743718"/>
    <lineage>
        <taxon>Bacteria</taxon>
        <taxon>Bacillati</taxon>
        <taxon>Actinomycetota</taxon>
        <taxon>Actinomycetes</taxon>
        <taxon>Micrococcales</taxon>
        <taxon>Promicromonosporaceae</taxon>
        <taxon>Isoptericola</taxon>
    </lineage>
</organism>
<evidence type="ECO:0000313" key="4">
    <source>
        <dbReference type="Proteomes" id="UP000009236"/>
    </source>
</evidence>
<evidence type="ECO:0000313" key="3">
    <source>
        <dbReference type="EMBL" id="AEG43875.1"/>
    </source>
</evidence>
<dbReference type="RefSeq" id="WP_013838267.1">
    <property type="nucleotide sequence ID" value="NC_015588.1"/>
</dbReference>
<proteinExistence type="predicted"/>
<dbReference type="AlphaFoldDB" id="F6FQZ0"/>
<dbReference type="InterPro" id="IPR051267">
    <property type="entry name" value="STEAP_metalloreductase"/>
</dbReference>
<dbReference type="PANTHER" id="PTHR14239">
    <property type="entry name" value="DUDULIN-RELATED"/>
    <property type="match status" value="1"/>
</dbReference>
<evidence type="ECO:0000256" key="1">
    <source>
        <dbReference type="ARBA" id="ARBA00023002"/>
    </source>
</evidence>
<dbReference type="InterPro" id="IPR028939">
    <property type="entry name" value="P5C_Rdtase_cat_N"/>
</dbReference>
<dbReference type="GO" id="GO:0016491">
    <property type="term" value="F:oxidoreductase activity"/>
    <property type="evidence" value="ECO:0007669"/>
    <property type="project" value="UniProtKB-KW"/>
</dbReference>
<keyword evidence="1" id="KW-0560">Oxidoreductase</keyword>
<dbReference type="eggNOG" id="COG2085">
    <property type="taxonomic scope" value="Bacteria"/>
</dbReference>
<dbReference type="HOGENOM" id="CLU_076368_0_2_11"/>
<accession>F6FQZ0</accession>
<name>F6FQZ0_ISOV2</name>
<dbReference type="InterPro" id="IPR036291">
    <property type="entry name" value="NAD(P)-bd_dom_sf"/>
</dbReference>
<dbReference type="Gene3D" id="3.40.50.720">
    <property type="entry name" value="NAD(P)-binding Rossmann-like Domain"/>
    <property type="match status" value="1"/>
</dbReference>
<dbReference type="SUPFAM" id="SSF51735">
    <property type="entry name" value="NAD(P)-binding Rossmann-fold domains"/>
    <property type="match status" value="1"/>
</dbReference>
<sequence length="236" mass="24898">MTTIGFIGSGHVGGTLARLAAHAGYDVVLSNSRGPETLADLVEEIGTRARAATPAEAARAGDLVVVSVPLAALGDLPVADLAGRTVVDTCNYYPQRDGRIPVLDEETTTTSELLAALLPGAHVVKAFNNIAWVHLPMLARAPGDPERSALPVAGDDDTPEAAAAKRAVIELVERVGFHAHDVGPLAEGWRFQRDTPAYAAPYSPDGLNVWPPERGRQVTAAELAELLAAAQRYRDM</sequence>
<reference evidence="3 4" key="1">
    <citation type="submission" date="2011-05" db="EMBL/GenBank/DDBJ databases">
        <title>Complete sequence of Isoptericola variabilis 225.</title>
        <authorList>
            <consortium name="US DOE Joint Genome Institute"/>
            <person name="Lucas S."/>
            <person name="Han J."/>
            <person name="Lapidus A."/>
            <person name="Cheng J.-F."/>
            <person name="Goodwin L."/>
            <person name="Pitluck S."/>
            <person name="Peters L."/>
            <person name="Mikhailova N."/>
            <person name="Zeytun A."/>
            <person name="Han C."/>
            <person name="Tapia R."/>
            <person name="Land M."/>
            <person name="Hauser L."/>
            <person name="Kyrpides N."/>
            <person name="Ivanova N."/>
            <person name="Pagani I."/>
            <person name="Siebers A."/>
            <person name="Allgaier M."/>
            <person name="Thelen M."/>
            <person name="Hugenholtz P."/>
            <person name="Gladden J."/>
            <person name="Woyke T."/>
        </authorList>
    </citation>
    <scope>NUCLEOTIDE SEQUENCE [LARGE SCALE GENOMIC DNA]</scope>
    <source>
        <strain evidence="4">225</strain>
    </source>
</reference>
<dbReference type="Proteomes" id="UP000009236">
    <property type="component" value="Chromosome"/>
</dbReference>
<dbReference type="KEGG" id="iva:Isova_1100"/>
<feature type="domain" description="Pyrroline-5-carboxylate reductase catalytic N-terminal" evidence="2">
    <location>
        <begin position="3"/>
        <end position="92"/>
    </location>
</feature>
<keyword evidence="4" id="KW-1185">Reference proteome</keyword>
<dbReference type="Pfam" id="PF03807">
    <property type="entry name" value="F420_oxidored"/>
    <property type="match status" value="1"/>
</dbReference>
<evidence type="ECO:0000259" key="2">
    <source>
        <dbReference type="Pfam" id="PF03807"/>
    </source>
</evidence>
<dbReference type="STRING" id="743718.Isova_1100"/>